<dbReference type="GeneID" id="105271238"/>
<dbReference type="RefSeq" id="XP_011310949.1">
    <property type="nucleotide sequence ID" value="XM_011312647.1"/>
</dbReference>
<accession>A0A9R1U749</accession>
<dbReference type="OrthoDB" id="17066at2759"/>
<dbReference type="KEGG" id="fas:105271238"/>
<name>A0A9R1U749_9HYME</name>
<reference evidence="2" key="1">
    <citation type="submission" date="2025-08" db="UniProtKB">
        <authorList>
            <consortium name="RefSeq"/>
        </authorList>
    </citation>
    <scope>IDENTIFICATION</scope>
    <source>
        <strain evidence="2">USDA-PBARC FA_bdor</strain>
        <tissue evidence="2">Whole organism</tissue>
    </source>
</reference>
<evidence type="ECO:0000313" key="1">
    <source>
        <dbReference type="Proteomes" id="UP000694866"/>
    </source>
</evidence>
<dbReference type="AlphaFoldDB" id="A0A9R1U749"/>
<organism evidence="1 2">
    <name type="scientific">Fopius arisanus</name>
    <dbReference type="NCBI Taxonomy" id="64838"/>
    <lineage>
        <taxon>Eukaryota</taxon>
        <taxon>Metazoa</taxon>
        <taxon>Ecdysozoa</taxon>
        <taxon>Arthropoda</taxon>
        <taxon>Hexapoda</taxon>
        <taxon>Insecta</taxon>
        <taxon>Pterygota</taxon>
        <taxon>Neoptera</taxon>
        <taxon>Endopterygota</taxon>
        <taxon>Hymenoptera</taxon>
        <taxon>Apocrita</taxon>
        <taxon>Ichneumonoidea</taxon>
        <taxon>Braconidae</taxon>
        <taxon>Opiinae</taxon>
        <taxon>Fopius</taxon>
    </lineage>
</organism>
<sequence length="182" mass="20959">MEHFAPVVTSPRTSPHQNLTGAKRIVKDLTATIHTSIQQWNNIHIHGVDVLKSITAMKFDDSFPEGLQELCDTLEKDVDRLDQVVSNLKLSFQQMTSAVSLHRGPEKLFKTWGNERFVEIAQLIYEVYKKEADLKRKILENVAHDYQDSWKMLHLAAWVHQPMIPHDLNVSLESLLIETGHR</sequence>
<evidence type="ECO:0000313" key="2">
    <source>
        <dbReference type="RefSeq" id="XP_011310949.1"/>
    </source>
</evidence>
<gene>
    <name evidence="2" type="primary">LOC105271238</name>
</gene>
<keyword evidence="1" id="KW-1185">Reference proteome</keyword>
<dbReference type="GO" id="GO:0016301">
    <property type="term" value="F:kinase activity"/>
    <property type="evidence" value="ECO:0007669"/>
    <property type="project" value="UniProtKB-KW"/>
</dbReference>
<dbReference type="Proteomes" id="UP000694866">
    <property type="component" value="Unplaced"/>
</dbReference>
<keyword evidence="2" id="KW-0418">Kinase</keyword>
<proteinExistence type="predicted"/>
<keyword evidence="2" id="KW-0808">Transferase</keyword>
<protein>
    <submittedName>
        <fullName evidence="2">Cyclin-dependent kinase 2-interacting protein</fullName>
    </submittedName>
</protein>